<dbReference type="SUPFAM" id="SSF88723">
    <property type="entry name" value="PIN domain-like"/>
    <property type="match status" value="1"/>
</dbReference>
<evidence type="ECO:0000313" key="1">
    <source>
        <dbReference type="EMBL" id="MEX0469932.1"/>
    </source>
</evidence>
<proteinExistence type="predicted"/>
<dbReference type="RefSeq" id="WP_367991148.1">
    <property type="nucleotide sequence ID" value="NZ_JBAKFM010000005.1"/>
</dbReference>
<dbReference type="InterPro" id="IPR029060">
    <property type="entry name" value="PIN-like_dom_sf"/>
</dbReference>
<dbReference type="SUPFAM" id="SSF47807">
    <property type="entry name" value="5' to 3' exonuclease, C-terminal subdomain"/>
    <property type="match status" value="1"/>
</dbReference>
<dbReference type="InterPro" id="IPR036279">
    <property type="entry name" value="5-3_exonuclease_C_sf"/>
</dbReference>
<evidence type="ECO:0000313" key="2">
    <source>
        <dbReference type="Proteomes" id="UP001556709"/>
    </source>
</evidence>
<keyword evidence="2" id="KW-1185">Reference proteome</keyword>
<evidence type="ECO:0008006" key="3">
    <source>
        <dbReference type="Google" id="ProtNLM"/>
    </source>
</evidence>
<dbReference type="Gene3D" id="3.40.50.1010">
    <property type="entry name" value="5'-nuclease"/>
    <property type="match status" value="1"/>
</dbReference>
<dbReference type="PANTHER" id="PTHR42646">
    <property type="entry name" value="FLAP ENDONUCLEASE XNI"/>
    <property type="match status" value="1"/>
</dbReference>
<protein>
    <recommendedName>
        <fullName evidence="3">5'-3' exonuclease domain-containing protein</fullName>
    </recommendedName>
</protein>
<dbReference type="InterPro" id="IPR038969">
    <property type="entry name" value="FEN"/>
</dbReference>
<gene>
    <name evidence="1" type="ORF">V6X73_09355</name>
</gene>
<comment type="caution">
    <text evidence="1">The sequence shown here is derived from an EMBL/GenBank/DDBJ whole genome shotgun (WGS) entry which is preliminary data.</text>
</comment>
<dbReference type="EMBL" id="JBAKFM010000005">
    <property type="protein sequence ID" value="MEX0469932.1"/>
    <property type="molecule type" value="Genomic_DNA"/>
</dbReference>
<dbReference type="Gene3D" id="1.10.150.20">
    <property type="entry name" value="5' to 3' exonuclease, C-terminal subdomain"/>
    <property type="match status" value="1"/>
</dbReference>
<dbReference type="PANTHER" id="PTHR42646:SF2">
    <property type="entry name" value="5'-3' EXONUCLEASE FAMILY PROTEIN"/>
    <property type="match status" value="1"/>
</dbReference>
<accession>A0ABV3TE76</accession>
<dbReference type="Proteomes" id="UP001556709">
    <property type="component" value="Unassembled WGS sequence"/>
</dbReference>
<reference evidence="1 2" key="1">
    <citation type="submission" date="2024-02" db="EMBL/GenBank/DDBJ databases">
        <title>New especies of Spiribacter isolated from saline water.</title>
        <authorList>
            <person name="Leon M.J."/>
            <person name="De La Haba R."/>
            <person name="Sanchez-Porro C."/>
            <person name="Ventosa A."/>
        </authorList>
    </citation>
    <scope>NUCLEOTIDE SEQUENCE [LARGE SCALE GENOMIC DNA]</scope>
    <source>
        <strain evidence="2">ag22IC6-390</strain>
    </source>
</reference>
<organism evidence="1 2">
    <name type="scientific">Spiribacter pallidus</name>
    <dbReference type="NCBI Taxonomy" id="1987936"/>
    <lineage>
        <taxon>Bacteria</taxon>
        <taxon>Pseudomonadati</taxon>
        <taxon>Pseudomonadota</taxon>
        <taxon>Gammaproteobacteria</taxon>
        <taxon>Chromatiales</taxon>
        <taxon>Ectothiorhodospiraceae</taxon>
        <taxon>Spiribacter</taxon>
    </lineage>
</organism>
<name>A0ABV3TE76_9GAMM</name>
<sequence length="286" mass="32481">MATKAIVDADPICYAIAFASQDYAVADEDGNVCNVYDSMRDAKEAAVYDGDHILPYPHDIDVVTDRVDDFMFNLRDALNAGEMVSFLTPTGIENNFRRKINAEYKANRKDFVKPYHHQNIRDYLADEWGSRLASEGLEADDELSIVGWDAYKNDDDSVILCSIDKDLDTVPGWHYRWPTHNKEGSLYYQHIEDALFAFWSSALTGDGADNIVGIKGVGPKKSAKILEQCDTDIDYYEVCKDQYIKHFAEKLGSADAAVQLLHINCQMLYLLMHKDDYWEPPNVSEH</sequence>